<evidence type="ECO:0000313" key="2">
    <source>
        <dbReference type="EMBL" id="OGE51025.1"/>
    </source>
</evidence>
<dbReference type="EMBL" id="LXJU01000015">
    <property type="protein sequence ID" value="OGE51025.1"/>
    <property type="molecule type" value="Genomic_DNA"/>
</dbReference>
<proteinExistence type="predicted"/>
<comment type="caution">
    <text evidence="2">The sequence shown here is derived from an EMBL/GenBank/DDBJ whole genome shotgun (WGS) entry which is preliminary data.</text>
</comment>
<sequence length="85" mass="9597">MASFDGTVSSPRHPYGRREALPTGYTGRYHWALSLGAINKDKRNLPTLLTLMPWMPRNRDSASVQSAWMTLTSGRLELPHLITDE</sequence>
<gene>
    <name evidence="2" type="ORF">PENARI_c015G03939</name>
</gene>
<evidence type="ECO:0000313" key="3">
    <source>
        <dbReference type="Proteomes" id="UP000177622"/>
    </source>
</evidence>
<keyword evidence="3" id="KW-1185">Reference proteome</keyword>
<dbReference type="GeneID" id="34578479"/>
<name>A0A1F5LCY8_PENAI</name>
<reference evidence="2 3" key="1">
    <citation type="journal article" date="2016" name="Sci. Rep.">
        <title>Penicillium arizonense, a new, genome sequenced fungal species, reveals a high chemical diversity in secreted metabolites.</title>
        <authorList>
            <person name="Grijseels S."/>
            <person name="Nielsen J.C."/>
            <person name="Randelovic M."/>
            <person name="Nielsen J."/>
            <person name="Nielsen K.F."/>
            <person name="Workman M."/>
            <person name="Frisvad J.C."/>
        </authorList>
    </citation>
    <scope>NUCLEOTIDE SEQUENCE [LARGE SCALE GENOMIC DNA]</scope>
    <source>
        <strain evidence="2 3">CBS 141311</strain>
    </source>
</reference>
<protein>
    <submittedName>
        <fullName evidence="2">Uncharacterized protein</fullName>
    </submittedName>
</protein>
<dbReference type="RefSeq" id="XP_022486470.1">
    <property type="nucleotide sequence ID" value="XM_022633745.1"/>
</dbReference>
<organism evidence="2 3">
    <name type="scientific">Penicillium arizonense</name>
    <dbReference type="NCBI Taxonomy" id="1835702"/>
    <lineage>
        <taxon>Eukaryota</taxon>
        <taxon>Fungi</taxon>
        <taxon>Dikarya</taxon>
        <taxon>Ascomycota</taxon>
        <taxon>Pezizomycotina</taxon>
        <taxon>Eurotiomycetes</taxon>
        <taxon>Eurotiomycetidae</taxon>
        <taxon>Eurotiales</taxon>
        <taxon>Aspergillaceae</taxon>
        <taxon>Penicillium</taxon>
    </lineage>
</organism>
<dbReference type="AlphaFoldDB" id="A0A1F5LCY8"/>
<accession>A0A1F5LCY8</accession>
<feature type="region of interest" description="Disordered" evidence="1">
    <location>
        <begin position="1"/>
        <end position="22"/>
    </location>
</feature>
<dbReference type="Proteomes" id="UP000177622">
    <property type="component" value="Unassembled WGS sequence"/>
</dbReference>
<feature type="compositionally biased region" description="Polar residues" evidence="1">
    <location>
        <begin position="1"/>
        <end position="10"/>
    </location>
</feature>
<evidence type="ECO:0000256" key="1">
    <source>
        <dbReference type="SAM" id="MobiDB-lite"/>
    </source>
</evidence>